<dbReference type="Proteomes" id="UP000814128">
    <property type="component" value="Unassembled WGS sequence"/>
</dbReference>
<reference evidence="1" key="2">
    <citation type="journal article" date="2022" name="New Phytol.">
        <title>Evolutionary transition to the ectomycorrhizal habit in the genomes of a hyperdiverse lineage of mushroom-forming fungi.</title>
        <authorList>
            <person name="Looney B."/>
            <person name="Miyauchi S."/>
            <person name="Morin E."/>
            <person name="Drula E."/>
            <person name="Courty P.E."/>
            <person name="Kohler A."/>
            <person name="Kuo A."/>
            <person name="LaButti K."/>
            <person name="Pangilinan J."/>
            <person name="Lipzen A."/>
            <person name="Riley R."/>
            <person name="Andreopoulos W."/>
            <person name="He G."/>
            <person name="Johnson J."/>
            <person name="Nolan M."/>
            <person name="Tritt A."/>
            <person name="Barry K.W."/>
            <person name="Grigoriev I.V."/>
            <person name="Nagy L.G."/>
            <person name="Hibbett D."/>
            <person name="Henrissat B."/>
            <person name="Matheny P.B."/>
            <person name="Labbe J."/>
            <person name="Martin F.M."/>
        </authorList>
    </citation>
    <scope>NUCLEOTIDE SEQUENCE</scope>
    <source>
        <strain evidence="1">EC-137</strain>
    </source>
</reference>
<name>A0ACB8QE93_9AGAM</name>
<proteinExistence type="predicted"/>
<keyword evidence="2" id="KW-1185">Reference proteome</keyword>
<protein>
    <submittedName>
        <fullName evidence="1">Uncharacterized protein</fullName>
    </submittedName>
</protein>
<evidence type="ECO:0000313" key="2">
    <source>
        <dbReference type="Proteomes" id="UP000814128"/>
    </source>
</evidence>
<dbReference type="EMBL" id="MU273649">
    <property type="protein sequence ID" value="KAI0029915.1"/>
    <property type="molecule type" value="Genomic_DNA"/>
</dbReference>
<comment type="caution">
    <text evidence="1">The sequence shown here is derived from an EMBL/GenBank/DDBJ whole genome shotgun (WGS) entry which is preliminary data.</text>
</comment>
<organism evidence="1 2">
    <name type="scientific">Vararia minispora EC-137</name>
    <dbReference type="NCBI Taxonomy" id="1314806"/>
    <lineage>
        <taxon>Eukaryota</taxon>
        <taxon>Fungi</taxon>
        <taxon>Dikarya</taxon>
        <taxon>Basidiomycota</taxon>
        <taxon>Agaricomycotina</taxon>
        <taxon>Agaricomycetes</taxon>
        <taxon>Russulales</taxon>
        <taxon>Lachnocladiaceae</taxon>
        <taxon>Vararia</taxon>
    </lineage>
</organism>
<evidence type="ECO:0000313" key="1">
    <source>
        <dbReference type="EMBL" id="KAI0029915.1"/>
    </source>
</evidence>
<accession>A0ACB8QE93</accession>
<reference evidence="1" key="1">
    <citation type="submission" date="2021-02" db="EMBL/GenBank/DDBJ databases">
        <authorList>
            <consortium name="DOE Joint Genome Institute"/>
            <person name="Ahrendt S."/>
            <person name="Looney B.P."/>
            <person name="Miyauchi S."/>
            <person name="Morin E."/>
            <person name="Drula E."/>
            <person name="Courty P.E."/>
            <person name="Chicoki N."/>
            <person name="Fauchery L."/>
            <person name="Kohler A."/>
            <person name="Kuo A."/>
            <person name="Labutti K."/>
            <person name="Pangilinan J."/>
            <person name="Lipzen A."/>
            <person name="Riley R."/>
            <person name="Andreopoulos W."/>
            <person name="He G."/>
            <person name="Johnson J."/>
            <person name="Barry K.W."/>
            <person name="Grigoriev I.V."/>
            <person name="Nagy L."/>
            <person name="Hibbett D."/>
            <person name="Henrissat B."/>
            <person name="Matheny P.B."/>
            <person name="Labbe J."/>
            <person name="Martin F."/>
        </authorList>
    </citation>
    <scope>NUCLEOTIDE SEQUENCE</scope>
    <source>
        <strain evidence="1">EC-137</strain>
    </source>
</reference>
<gene>
    <name evidence="1" type="ORF">K488DRAFT_55313</name>
</gene>
<sequence length="184" mass="21570">MASTEEPATRSEVGASSTGCVEPPKLTQAERRTYGRLGMLMDQFHNHFRQTWNIMYSAVSSTSTTLSARRLIDTGLSFIEQLTAHHTIEERYLFPHLARRMPSFKPDAFAYTQHKAIHEGLDKMELYLRECQRGERDFRREQLMEVMDGFGEVLWQHLDEEVKELAAENMQRFWTLEEIQRMPI</sequence>